<dbReference type="InterPro" id="IPR000485">
    <property type="entry name" value="AsnC-type_HTH_dom"/>
</dbReference>
<dbReference type="InterPro" id="IPR036388">
    <property type="entry name" value="WH-like_DNA-bd_sf"/>
</dbReference>
<keyword evidence="6" id="KW-1185">Reference proteome</keyword>
<keyword evidence="1" id="KW-0805">Transcription regulation</keyword>
<accession>A0ABN3YCP3</accession>
<dbReference type="PROSITE" id="PS50956">
    <property type="entry name" value="HTH_ASNC_2"/>
    <property type="match status" value="1"/>
</dbReference>
<protein>
    <submittedName>
        <fullName evidence="5">Lrp/AsnC family transcriptional regulator</fullName>
    </submittedName>
</protein>
<keyword evidence="2" id="KW-0238">DNA-binding</keyword>
<evidence type="ECO:0000256" key="3">
    <source>
        <dbReference type="ARBA" id="ARBA00023163"/>
    </source>
</evidence>
<keyword evidence="3" id="KW-0804">Transcription</keyword>
<evidence type="ECO:0000256" key="2">
    <source>
        <dbReference type="ARBA" id="ARBA00023125"/>
    </source>
</evidence>
<evidence type="ECO:0000313" key="6">
    <source>
        <dbReference type="Proteomes" id="UP001501577"/>
    </source>
</evidence>
<dbReference type="PANTHER" id="PTHR30154">
    <property type="entry name" value="LEUCINE-RESPONSIVE REGULATORY PROTEIN"/>
    <property type="match status" value="1"/>
</dbReference>
<dbReference type="SUPFAM" id="SSF46785">
    <property type="entry name" value="Winged helix' DNA-binding domain"/>
    <property type="match status" value="1"/>
</dbReference>
<dbReference type="Pfam" id="PF01037">
    <property type="entry name" value="AsnC_trans_reg"/>
    <property type="match status" value="1"/>
</dbReference>
<reference evidence="5 6" key="1">
    <citation type="journal article" date="2019" name="Int. J. Syst. Evol. Microbiol.">
        <title>The Global Catalogue of Microorganisms (GCM) 10K type strain sequencing project: providing services to taxonomists for standard genome sequencing and annotation.</title>
        <authorList>
            <consortium name="The Broad Institute Genomics Platform"/>
            <consortium name="The Broad Institute Genome Sequencing Center for Infectious Disease"/>
            <person name="Wu L."/>
            <person name="Ma J."/>
        </authorList>
    </citation>
    <scope>NUCLEOTIDE SEQUENCE [LARGE SCALE GENOMIC DNA]</scope>
    <source>
        <strain evidence="5 6">JCM 8736</strain>
    </source>
</reference>
<dbReference type="RefSeq" id="WP_068710299.1">
    <property type="nucleotide sequence ID" value="NZ_BAAAXQ010000068.1"/>
</dbReference>
<dbReference type="CDD" id="cd00090">
    <property type="entry name" value="HTH_ARSR"/>
    <property type="match status" value="1"/>
</dbReference>
<dbReference type="InterPro" id="IPR019888">
    <property type="entry name" value="Tscrpt_reg_AsnC-like"/>
</dbReference>
<organism evidence="5 6">
    <name type="scientific">Tetragenococcus solitarius</name>
    <dbReference type="NCBI Taxonomy" id="71453"/>
    <lineage>
        <taxon>Bacteria</taxon>
        <taxon>Bacillati</taxon>
        <taxon>Bacillota</taxon>
        <taxon>Bacilli</taxon>
        <taxon>Lactobacillales</taxon>
        <taxon>Enterococcaceae</taxon>
        <taxon>Tetragenococcus</taxon>
    </lineage>
</organism>
<sequence>MDEINKEIIRILQKNAKISMKELAEKVHMAPPTVIERVKKLEESRVIKGYSANISLKKMKREITAMVLFKSKDCQGLYNFCKDHPDVLECYRVAGEVSYIAKIATNSVEGLEQFIDDSMQFGTPSTNLILSSSKKEFIEYFETEET</sequence>
<dbReference type="Gene3D" id="1.10.10.10">
    <property type="entry name" value="Winged helix-like DNA-binding domain superfamily/Winged helix DNA-binding domain"/>
    <property type="match status" value="1"/>
</dbReference>
<dbReference type="InterPro" id="IPR011008">
    <property type="entry name" value="Dimeric_a/b-barrel"/>
</dbReference>
<dbReference type="SMART" id="SM00344">
    <property type="entry name" value="HTH_ASNC"/>
    <property type="match status" value="1"/>
</dbReference>
<feature type="domain" description="HTH asnC-type" evidence="4">
    <location>
        <begin position="1"/>
        <end position="78"/>
    </location>
</feature>
<dbReference type="InterPro" id="IPR019887">
    <property type="entry name" value="Tscrpt_reg_AsnC/Lrp_C"/>
</dbReference>
<dbReference type="PANTHER" id="PTHR30154:SF20">
    <property type="entry name" value="LEUCINE-RESPONSIVE REGULATORY PROTEIN"/>
    <property type="match status" value="1"/>
</dbReference>
<evidence type="ECO:0000256" key="1">
    <source>
        <dbReference type="ARBA" id="ARBA00023015"/>
    </source>
</evidence>
<dbReference type="EMBL" id="BAAAXQ010000068">
    <property type="protein sequence ID" value="GAA3023750.1"/>
    <property type="molecule type" value="Genomic_DNA"/>
</dbReference>
<dbReference type="Gene3D" id="3.30.70.920">
    <property type="match status" value="1"/>
</dbReference>
<dbReference type="SUPFAM" id="SSF54909">
    <property type="entry name" value="Dimeric alpha+beta barrel"/>
    <property type="match status" value="1"/>
</dbReference>
<gene>
    <name evidence="5" type="ORF">GCM10019998_20450</name>
</gene>
<proteinExistence type="predicted"/>
<name>A0ABN3YCP3_9ENTE</name>
<dbReference type="InterPro" id="IPR036390">
    <property type="entry name" value="WH_DNA-bd_sf"/>
</dbReference>
<evidence type="ECO:0000313" key="5">
    <source>
        <dbReference type="EMBL" id="GAA3023750.1"/>
    </source>
</evidence>
<dbReference type="InterPro" id="IPR011991">
    <property type="entry name" value="ArsR-like_HTH"/>
</dbReference>
<dbReference type="PRINTS" id="PR00033">
    <property type="entry name" value="HTHASNC"/>
</dbReference>
<dbReference type="Pfam" id="PF13412">
    <property type="entry name" value="HTH_24"/>
    <property type="match status" value="1"/>
</dbReference>
<dbReference type="Proteomes" id="UP001501577">
    <property type="component" value="Unassembled WGS sequence"/>
</dbReference>
<evidence type="ECO:0000259" key="4">
    <source>
        <dbReference type="PROSITE" id="PS50956"/>
    </source>
</evidence>
<comment type="caution">
    <text evidence="5">The sequence shown here is derived from an EMBL/GenBank/DDBJ whole genome shotgun (WGS) entry which is preliminary data.</text>
</comment>